<organism evidence="4">
    <name type="scientific">Glycine max</name>
    <name type="common">Soybean</name>
    <name type="synonym">Glycine hispida</name>
    <dbReference type="NCBI Taxonomy" id="3847"/>
    <lineage>
        <taxon>Eukaryota</taxon>
        <taxon>Viridiplantae</taxon>
        <taxon>Streptophyta</taxon>
        <taxon>Embryophyta</taxon>
        <taxon>Tracheophyta</taxon>
        <taxon>Spermatophyta</taxon>
        <taxon>Magnoliopsida</taxon>
        <taxon>eudicotyledons</taxon>
        <taxon>Gunneridae</taxon>
        <taxon>Pentapetalae</taxon>
        <taxon>rosids</taxon>
        <taxon>fabids</taxon>
        <taxon>Fabales</taxon>
        <taxon>Fabaceae</taxon>
        <taxon>Papilionoideae</taxon>
        <taxon>50 kb inversion clade</taxon>
        <taxon>NPAAA clade</taxon>
        <taxon>indigoferoid/millettioid clade</taxon>
        <taxon>Phaseoleae</taxon>
        <taxon>Glycine</taxon>
        <taxon>Glycine subgen. Soja</taxon>
    </lineage>
</organism>
<reference evidence="4 5" key="1">
    <citation type="journal article" date="2010" name="Nature">
        <title>Genome sequence of the palaeopolyploid soybean.</title>
        <authorList>
            <person name="Schmutz J."/>
            <person name="Cannon S.B."/>
            <person name="Schlueter J."/>
            <person name="Ma J."/>
            <person name="Mitros T."/>
            <person name="Nelson W."/>
            <person name="Hyten D.L."/>
            <person name="Song Q."/>
            <person name="Thelen J.J."/>
            <person name="Cheng J."/>
            <person name="Xu D."/>
            <person name="Hellsten U."/>
            <person name="May G.D."/>
            <person name="Yu Y."/>
            <person name="Sakurai T."/>
            <person name="Umezawa T."/>
            <person name="Bhattacharyya M.K."/>
            <person name="Sandhu D."/>
            <person name="Valliyodan B."/>
            <person name="Lindquist E."/>
            <person name="Peto M."/>
            <person name="Grant D."/>
            <person name="Shu S."/>
            <person name="Goodstein D."/>
            <person name="Barry K."/>
            <person name="Futrell-Griggs M."/>
            <person name="Abernathy B."/>
            <person name="Du J."/>
            <person name="Tian Z."/>
            <person name="Zhu L."/>
            <person name="Gill N."/>
            <person name="Joshi T."/>
            <person name="Libault M."/>
            <person name="Sethuraman A."/>
            <person name="Zhang X.-C."/>
            <person name="Shinozaki K."/>
            <person name="Nguyen H.T."/>
            <person name="Wing R.A."/>
            <person name="Cregan P."/>
            <person name="Specht J."/>
            <person name="Grimwood J."/>
            <person name="Rokhsar D."/>
            <person name="Stacey G."/>
            <person name="Shoemaker R.C."/>
            <person name="Jackson S.A."/>
        </authorList>
    </citation>
    <scope>NUCLEOTIDE SEQUENCE</scope>
    <source>
        <strain evidence="5">cv. Williams 82</strain>
        <tissue evidence="4">Callus</tissue>
    </source>
</reference>
<dbReference type="InterPro" id="IPR038538">
    <property type="entry name" value="MTERF_sf"/>
</dbReference>
<reference evidence="5" key="2">
    <citation type="submission" date="2018-02" db="UniProtKB">
        <authorList>
            <consortium name="EnsemblPlants"/>
        </authorList>
    </citation>
    <scope>IDENTIFICATION</scope>
    <source>
        <strain evidence="5">Williams 82</strain>
    </source>
</reference>
<protein>
    <submittedName>
        <fullName evidence="4 5">Uncharacterized protein</fullName>
    </submittedName>
</protein>
<dbReference type="OMA" id="NPCTRAQ"/>
<evidence type="ECO:0000313" key="5">
    <source>
        <dbReference type="EnsemblPlants" id="KRH39012"/>
    </source>
</evidence>
<evidence type="ECO:0000313" key="6">
    <source>
        <dbReference type="Proteomes" id="UP000008827"/>
    </source>
</evidence>
<dbReference type="EnsemblPlants" id="KRH39012">
    <property type="protein sequence ID" value="KRH39012"/>
    <property type="gene ID" value="GLYMA_09G171700"/>
</dbReference>
<keyword evidence="2" id="KW-0806">Transcription termination</keyword>
<dbReference type="Gramene" id="KRH39012">
    <property type="protein sequence ID" value="KRH39012"/>
    <property type="gene ID" value="GLYMA_09G171700"/>
</dbReference>
<keyword evidence="6" id="KW-1185">Reference proteome</keyword>
<sequence>MAYDMSISFFQTQLSFPAKVFFCQAKSGIDGSLNLEVVSPTLLAAEKEEAKAVLTLFLKKQGLSNSVAARTINKSDLFIDHLVSKLHSKHKSWYLAGRELTTLEIRDSLIPYLESLFEEHGDLLVDVVENYPNPPVKDKSDVPVPPSSPVLDSKKLKAVSRVSAMDPDGGNLRPHIVYLMELGMDIEQIRSITRRFPSFAYYSLEGKIKPVVEFFLELGVPKEHIPTILSKRPQLCGSVYLKICEPAMKQWPKVIYRFPALLTYSRQKVMESIDFLHEFGLSEESIGKILTRCPNIVSYSVEDNLRPTANYFCSLGVDVGILLFRCPQNFGLSIEANLKPITTFFLERGYTLEEIGTMISRYGALYTFSLTENLIPKWDFFLTSGYQKSDLVKFPQYFGYSLEERIKPRFVIMKKSGVKLLLNQVLSLSSSNFEEALKKKMKKMQNG</sequence>
<dbReference type="GO" id="GO:0006353">
    <property type="term" value="P:DNA-templated transcription termination"/>
    <property type="evidence" value="ECO:0007669"/>
    <property type="project" value="UniProtKB-KW"/>
</dbReference>
<dbReference type="FunCoup" id="A0A0R0IIQ5">
    <property type="interactions" value="1717"/>
</dbReference>
<dbReference type="Pfam" id="PF02536">
    <property type="entry name" value="mTERF"/>
    <property type="match status" value="1"/>
</dbReference>
<evidence type="ECO:0000256" key="2">
    <source>
        <dbReference type="ARBA" id="ARBA00022472"/>
    </source>
</evidence>
<dbReference type="SMART" id="SM00733">
    <property type="entry name" value="Mterf"/>
    <property type="match status" value="7"/>
</dbReference>
<accession>A0A0R0IIQ5</accession>
<dbReference type="EMBL" id="CM000842">
    <property type="protein sequence ID" value="KRH39012.1"/>
    <property type="molecule type" value="Genomic_DNA"/>
</dbReference>
<dbReference type="PaxDb" id="3847-GLYMA09G30200.2"/>
<dbReference type="AlphaFoldDB" id="A0A0R0IIQ5"/>
<name>A0A0R0IIQ5_SOYBN</name>
<dbReference type="STRING" id="3847.A0A0R0IIQ5"/>
<keyword evidence="2" id="KW-0804">Transcription</keyword>
<gene>
    <name evidence="4" type="ORF">GLYMA_09G171700</name>
</gene>
<dbReference type="SMR" id="A0A0R0IIQ5"/>
<keyword evidence="3" id="KW-0809">Transit peptide</keyword>
<evidence type="ECO:0000256" key="3">
    <source>
        <dbReference type="ARBA" id="ARBA00022946"/>
    </source>
</evidence>
<evidence type="ECO:0000256" key="1">
    <source>
        <dbReference type="ARBA" id="ARBA00007692"/>
    </source>
</evidence>
<dbReference type="PANTHER" id="PTHR13068">
    <property type="entry name" value="CGI-12 PROTEIN-RELATED"/>
    <property type="match status" value="1"/>
</dbReference>
<dbReference type="PANTHER" id="PTHR13068:SF151">
    <property type="entry name" value="TRANSCRIPTION TERMINATION FACTOR MTERF9, CHLOROPLASTIC"/>
    <property type="match status" value="1"/>
</dbReference>
<dbReference type="InParanoid" id="A0A0R0IIQ5"/>
<evidence type="ECO:0000313" key="4">
    <source>
        <dbReference type="EMBL" id="KRH39012.1"/>
    </source>
</evidence>
<comment type="similarity">
    <text evidence="1">Belongs to the mTERF family.</text>
</comment>
<dbReference type="Gene3D" id="1.25.70.10">
    <property type="entry name" value="Transcription termination factor 3, mitochondrial"/>
    <property type="match status" value="2"/>
</dbReference>
<proteinExistence type="inferred from homology"/>
<dbReference type="Proteomes" id="UP000008827">
    <property type="component" value="Chromosome 9"/>
</dbReference>
<keyword evidence="2" id="KW-0805">Transcription regulation</keyword>
<reference evidence="4" key="3">
    <citation type="submission" date="2018-07" db="EMBL/GenBank/DDBJ databases">
        <title>WGS assembly of Glycine max.</title>
        <authorList>
            <person name="Schmutz J."/>
            <person name="Cannon S."/>
            <person name="Schlueter J."/>
            <person name="Ma J."/>
            <person name="Mitros T."/>
            <person name="Nelson W."/>
            <person name="Hyten D."/>
            <person name="Song Q."/>
            <person name="Thelen J."/>
            <person name="Cheng J."/>
            <person name="Xu D."/>
            <person name="Hellsten U."/>
            <person name="May G."/>
            <person name="Yu Y."/>
            <person name="Sakurai T."/>
            <person name="Umezawa T."/>
            <person name="Bhattacharyya M."/>
            <person name="Sandhu D."/>
            <person name="Valliyodan B."/>
            <person name="Lindquist E."/>
            <person name="Peto M."/>
            <person name="Grant D."/>
            <person name="Shu S."/>
            <person name="Goodstein D."/>
            <person name="Barry K."/>
            <person name="Futrell-Griggs M."/>
            <person name="Abernathy B."/>
            <person name="Du J."/>
            <person name="Tian Z."/>
            <person name="Zhu L."/>
            <person name="Gill N."/>
            <person name="Joshi T."/>
            <person name="Libault M."/>
            <person name="Sethuraman A."/>
            <person name="Zhang X."/>
            <person name="Shinozaki K."/>
            <person name="Nguyen H."/>
            <person name="Wing R."/>
            <person name="Cregan P."/>
            <person name="Specht J."/>
            <person name="Grimwood J."/>
            <person name="Rokhsar D."/>
            <person name="Stacey G."/>
            <person name="Shoemaker R."/>
            <person name="Jackson S."/>
        </authorList>
    </citation>
    <scope>NUCLEOTIDE SEQUENCE</scope>
    <source>
        <tissue evidence="4">Callus</tissue>
    </source>
</reference>
<dbReference type="InterPro" id="IPR003690">
    <property type="entry name" value="MTERF"/>
</dbReference>
<dbReference type="GO" id="GO:0003676">
    <property type="term" value="F:nucleic acid binding"/>
    <property type="evidence" value="ECO:0007669"/>
    <property type="project" value="InterPro"/>
</dbReference>